<proteinExistence type="predicted"/>
<feature type="domain" description="SGNH hydrolase-type esterase" evidence="1">
    <location>
        <begin position="8"/>
        <end position="179"/>
    </location>
</feature>
<keyword evidence="3" id="KW-1185">Reference proteome</keyword>
<dbReference type="Proteomes" id="UP000326464">
    <property type="component" value="Unassembled WGS sequence"/>
</dbReference>
<dbReference type="InterPro" id="IPR013830">
    <property type="entry name" value="SGNH_hydro"/>
</dbReference>
<dbReference type="OrthoDB" id="8215557at2"/>
<dbReference type="Pfam" id="PF13472">
    <property type="entry name" value="Lipase_GDSL_2"/>
    <property type="match status" value="1"/>
</dbReference>
<dbReference type="GO" id="GO:0016787">
    <property type="term" value="F:hydrolase activity"/>
    <property type="evidence" value="ECO:0007669"/>
    <property type="project" value="UniProtKB-KW"/>
</dbReference>
<dbReference type="CDD" id="cd00229">
    <property type="entry name" value="SGNH_hydrolase"/>
    <property type="match status" value="1"/>
</dbReference>
<reference evidence="3" key="1">
    <citation type="submission" date="2019-07" db="EMBL/GenBank/DDBJ databases">
        <title>Arthrobacter KR32 sp. nov., isolated from mountain cheese made of cows milk.</title>
        <authorList>
            <person name="Flegler A."/>
        </authorList>
    </citation>
    <scope>NUCLEOTIDE SEQUENCE [LARGE SCALE GENOMIC DNA]</scope>
    <source>
        <strain evidence="3">KR32</strain>
    </source>
</reference>
<dbReference type="Gene3D" id="3.40.50.1110">
    <property type="entry name" value="SGNH hydrolase"/>
    <property type="match status" value="1"/>
</dbReference>
<dbReference type="AlphaFoldDB" id="A0A7X1TQ20"/>
<keyword evidence="2" id="KW-0378">Hydrolase</keyword>
<evidence type="ECO:0000313" key="3">
    <source>
        <dbReference type="Proteomes" id="UP000326464"/>
    </source>
</evidence>
<gene>
    <name evidence="2" type="ORF">FNH21_16120</name>
</gene>
<evidence type="ECO:0000313" key="2">
    <source>
        <dbReference type="EMBL" id="MPY12220.1"/>
    </source>
</evidence>
<accession>A0A7X1TQ20</accession>
<organism evidence="2 3">
    <name type="scientific">Arthrobacter bussei</name>
    <dbReference type="NCBI Taxonomy" id="2594179"/>
    <lineage>
        <taxon>Bacteria</taxon>
        <taxon>Bacillati</taxon>
        <taxon>Actinomycetota</taxon>
        <taxon>Actinomycetes</taxon>
        <taxon>Micrococcales</taxon>
        <taxon>Micrococcaceae</taxon>
        <taxon>Arthrobacter</taxon>
    </lineage>
</organism>
<comment type="caution">
    <text evidence="2">The sequence shown here is derived from an EMBL/GenBank/DDBJ whole genome shotgun (WGS) entry which is preliminary data.</text>
</comment>
<dbReference type="RefSeq" id="WP_152817084.1">
    <property type="nucleotide sequence ID" value="NZ_VJXX01000008.1"/>
</dbReference>
<evidence type="ECO:0000259" key="1">
    <source>
        <dbReference type="Pfam" id="PF13472"/>
    </source>
</evidence>
<dbReference type="InterPro" id="IPR036514">
    <property type="entry name" value="SGNH_hydro_sf"/>
</dbReference>
<dbReference type="SUPFAM" id="SSF52266">
    <property type="entry name" value="SGNH hydrolase"/>
    <property type="match status" value="1"/>
</dbReference>
<dbReference type="EMBL" id="VJXX01000008">
    <property type="protein sequence ID" value="MPY12220.1"/>
    <property type="molecule type" value="Genomic_DNA"/>
</dbReference>
<sequence length="204" mass="23021">MTIRMGIYGDSIGTGWRGISDRSKRWTSITCTNLNLEEHNFSVDGLGFIRRRDTGAFLLHPLQMVIDAQPQIALIALGQNDYECIPDREDELRRVMLQDMTALRDALPESQVLVVEPYWPSTRQEPPKGRRVFDLHGACAEEAGLPFVKGQRGVFGEDYLPYLFPEEGQLHPNDEGHAVLAAVMTEALSPYVQRALERTISLPR</sequence>
<protein>
    <submittedName>
        <fullName evidence="2">SGNH/GDSL hydrolase family protein</fullName>
    </submittedName>
</protein>
<name>A0A7X1TQ20_9MICC</name>